<keyword evidence="2" id="KW-0808">Transferase</keyword>
<keyword evidence="3" id="KW-1185">Reference proteome</keyword>
<dbReference type="eggNOG" id="COG2021">
    <property type="taxonomic scope" value="Bacteria"/>
</dbReference>
<dbReference type="InterPro" id="IPR000073">
    <property type="entry name" value="AB_hydrolase_1"/>
</dbReference>
<dbReference type="AlphaFoldDB" id="A0A0D0NJI9"/>
<evidence type="ECO:0000313" key="3">
    <source>
        <dbReference type="Proteomes" id="UP000035100"/>
    </source>
</evidence>
<dbReference type="SUPFAM" id="SSF53474">
    <property type="entry name" value="alpha/beta-Hydrolases"/>
    <property type="match status" value="1"/>
</dbReference>
<reference evidence="2 3" key="1">
    <citation type="submission" date="2013-01" db="EMBL/GenBank/DDBJ databases">
        <authorList>
            <person name="Fiebig A."/>
            <person name="Goeker M."/>
            <person name="Klenk H.-P.P."/>
        </authorList>
    </citation>
    <scope>NUCLEOTIDE SEQUENCE [LARGE SCALE GENOMIC DNA]</scope>
    <source>
        <strain evidence="2 3">DSM 24838</strain>
    </source>
</reference>
<protein>
    <submittedName>
        <fullName evidence="2">Putative hydrolase or acyltransferase (Alpha/beta hydrolase superfamily)</fullName>
    </submittedName>
</protein>
<evidence type="ECO:0000259" key="1">
    <source>
        <dbReference type="Pfam" id="PF00561"/>
    </source>
</evidence>
<accession>A0A0D0NJI9</accession>
<dbReference type="PRINTS" id="PR00111">
    <property type="entry name" value="ABHYDROLASE"/>
</dbReference>
<gene>
    <name evidence="2" type="ORF">Wenmar_02765</name>
</gene>
<dbReference type="InterPro" id="IPR050266">
    <property type="entry name" value="AB_hydrolase_sf"/>
</dbReference>
<dbReference type="PANTHER" id="PTHR43798">
    <property type="entry name" value="MONOACYLGLYCEROL LIPASE"/>
    <property type="match status" value="1"/>
</dbReference>
<keyword evidence="2" id="KW-0378">Hydrolase</keyword>
<proteinExistence type="predicted"/>
<keyword evidence="2" id="KW-0012">Acyltransferase</keyword>
<dbReference type="OrthoDB" id="5491135at2"/>
<organism evidence="2 3">
    <name type="scientific">Wenxinia marina DSM 24838</name>
    <dbReference type="NCBI Taxonomy" id="1123501"/>
    <lineage>
        <taxon>Bacteria</taxon>
        <taxon>Pseudomonadati</taxon>
        <taxon>Pseudomonadota</taxon>
        <taxon>Alphaproteobacteria</taxon>
        <taxon>Rhodobacterales</taxon>
        <taxon>Roseobacteraceae</taxon>
        <taxon>Wenxinia</taxon>
    </lineage>
</organism>
<name>A0A0D0NJI9_9RHOB</name>
<feature type="domain" description="AB hydrolase-1" evidence="1">
    <location>
        <begin position="59"/>
        <end position="220"/>
    </location>
</feature>
<dbReference type="RefSeq" id="WP_018304000.1">
    <property type="nucleotide sequence ID" value="NZ_KB902310.1"/>
</dbReference>
<dbReference type="GO" id="GO:0016787">
    <property type="term" value="F:hydrolase activity"/>
    <property type="evidence" value="ECO:0007669"/>
    <property type="project" value="UniProtKB-KW"/>
</dbReference>
<dbReference type="STRING" id="1123501.Wenmar_02765"/>
<dbReference type="Pfam" id="PF00561">
    <property type="entry name" value="Abhydrolase_1"/>
    <property type="match status" value="1"/>
</dbReference>
<evidence type="ECO:0000313" key="2">
    <source>
        <dbReference type="EMBL" id="KIQ68495.1"/>
    </source>
</evidence>
<dbReference type="EMBL" id="AONG01000013">
    <property type="protein sequence ID" value="KIQ68495.1"/>
    <property type="molecule type" value="Genomic_DNA"/>
</dbReference>
<comment type="caution">
    <text evidence="2">The sequence shown here is derived from an EMBL/GenBank/DDBJ whole genome shotgun (WGS) entry which is preliminary data.</text>
</comment>
<dbReference type="GO" id="GO:0016746">
    <property type="term" value="F:acyltransferase activity"/>
    <property type="evidence" value="ECO:0007669"/>
    <property type="project" value="UniProtKB-KW"/>
</dbReference>
<dbReference type="PANTHER" id="PTHR43798:SF29">
    <property type="entry name" value="AB HYDROLASE-1 DOMAIN-CONTAINING PROTEIN"/>
    <property type="match status" value="1"/>
</dbReference>
<dbReference type="Proteomes" id="UP000035100">
    <property type="component" value="Unassembled WGS sequence"/>
</dbReference>
<sequence length="240" mass="25080">MAGQKTEPLVLLPGFLADAGLFRPQVEALSGDIPVTVAPTAGGERVEEIASSLLGVLPGRIALLGHGFGGVVALELARRAPERIARIALIAATPLAGTPHESAALEARIVAARSGRLSDALEAEVPAAALAPGAGRGPVMAALREMAKRTGGPGYVRQLRAFQRRKDQQAVLHRLGRPTLILCGAHDTLVPVKRHSFMAEMVPGATLEVIDDAGHLPTLETPDAVTRAIREWMGLPLVLG</sequence>
<dbReference type="InterPro" id="IPR029058">
    <property type="entry name" value="AB_hydrolase_fold"/>
</dbReference>
<dbReference type="PATRIC" id="fig|1123501.6.peg.2878"/>
<dbReference type="Gene3D" id="3.40.50.1820">
    <property type="entry name" value="alpha/beta hydrolase"/>
    <property type="match status" value="1"/>
</dbReference>